<reference evidence="3" key="1">
    <citation type="journal article" date="2007" name="Nature">
        <title>The grapevine genome sequence suggests ancestral hexaploidization in major angiosperm phyla.</title>
        <authorList>
            <consortium name="The French-Italian Public Consortium for Grapevine Genome Characterization."/>
            <person name="Jaillon O."/>
            <person name="Aury J.-M."/>
            <person name="Noel B."/>
            <person name="Policriti A."/>
            <person name="Clepet C."/>
            <person name="Casagrande A."/>
            <person name="Choisne N."/>
            <person name="Aubourg S."/>
            <person name="Vitulo N."/>
            <person name="Jubin C."/>
            <person name="Vezzi A."/>
            <person name="Legeai F."/>
            <person name="Hugueney P."/>
            <person name="Dasilva C."/>
            <person name="Horner D."/>
            <person name="Mica E."/>
            <person name="Jublot D."/>
            <person name="Poulain J."/>
            <person name="Bruyere C."/>
            <person name="Billault A."/>
            <person name="Segurens B."/>
            <person name="Gouyvenoux M."/>
            <person name="Ugarte E."/>
            <person name="Cattonaro F."/>
            <person name="Anthouard V."/>
            <person name="Vico V."/>
            <person name="Del Fabbro C."/>
            <person name="Alaux M."/>
            <person name="Di Gaspero G."/>
            <person name="Dumas V."/>
            <person name="Felice N."/>
            <person name="Paillard S."/>
            <person name="Juman I."/>
            <person name="Moroldo M."/>
            <person name="Scalabrin S."/>
            <person name="Canaguier A."/>
            <person name="Le Clainche I."/>
            <person name="Malacrida G."/>
            <person name="Durand E."/>
            <person name="Pesole G."/>
            <person name="Laucou V."/>
            <person name="Chatelet P."/>
            <person name="Merdinoglu D."/>
            <person name="Delledonne M."/>
            <person name="Pezzotti M."/>
            <person name="Lecharny A."/>
            <person name="Scarpelli C."/>
            <person name="Artiguenave F."/>
            <person name="Pe M.E."/>
            <person name="Valle G."/>
            <person name="Morgante M."/>
            <person name="Caboche M."/>
            <person name="Adam-Blondon A.-F."/>
            <person name="Weissenbach J."/>
            <person name="Quetier F."/>
            <person name="Wincker P."/>
        </authorList>
    </citation>
    <scope>NUCLEOTIDE SEQUENCE [LARGE SCALE GENOMIC DNA]</scope>
    <source>
        <strain evidence="3">cv. Pinot noir / PN40024</strain>
    </source>
</reference>
<evidence type="ECO:0000313" key="3">
    <source>
        <dbReference type="Proteomes" id="UP000009183"/>
    </source>
</evidence>
<dbReference type="Proteomes" id="UP000009183">
    <property type="component" value="Unassembled WGS sequence, unordered"/>
</dbReference>
<dbReference type="AlphaFoldDB" id="D7U6Y7"/>
<keyword evidence="1" id="KW-0812">Transmembrane</keyword>
<dbReference type="eggNOG" id="ENOG502QU1U">
    <property type="taxonomic scope" value="Eukaryota"/>
</dbReference>
<evidence type="ECO:0000256" key="1">
    <source>
        <dbReference type="SAM" id="Phobius"/>
    </source>
</evidence>
<protein>
    <recommendedName>
        <fullName evidence="4">Mediator of RNA polymerase II transcription subunit 16</fullName>
    </recommendedName>
</protein>
<dbReference type="PaxDb" id="29760-VIT_00s1405g00020.t01"/>
<dbReference type="GO" id="GO:0006355">
    <property type="term" value="P:regulation of DNA-templated transcription"/>
    <property type="evidence" value="ECO:0007669"/>
    <property type="project" value="InterPro"/>
</dbReference>
<feature type="transmembrane region" description="Helical" evidence="1">
    <location>
        <begin position="72"/>
        <end position="94"/>
    </location>
</feature>
<evidence type="ECO:0008006" key="4">
    <source>
        <dbReference type="Google" id="ProtNLM"/>
    </source>
</evidence>
<keyword evidence="1" id="KW-0472">Membrane</keyword>
<accession>D7U6Y7</accession>
<name>D7U6Y7_VITVI</name>
<dbReference type="InParanoid" id="D7U6Y7"/>
<dbReference type="PANTHER" id="PTHR35130">
    <property type="entry name" value="MEDIATOR OF RNA POLYMERASE II TRANSCRIPTION SUBUNIT 16"/>
    <property type="match status" value="1"/>
</dbReference>
<evidence type="ECO:0000313" key="2">
    <source>
        <dbReference type="EMBL" id="CBI38506.3"/>
    </source>
</evidence>
<dbReference type="HOGENOM" id="CLU_1910481_0_0_1"/>
<dbReference type="InterPro" id="IPR038836">
    <property type="entry name" value="MED16"/>
</dbReference>
<dbReference type="EMBL" id="FN596586">
    <property type="protein sequence ID" value="CBI38506.3"/>
    <property type="molecule type" value="Genomic_DNA"/>
</dbReference>
<proteinExistence type="predicted"/>
<dbReference type="STRING" id="29760.D7U6Y7"/>
<feature type="transmembrane region" description="Helical" evidence="1">
    <location>
        <begin position="106"/>
        <end position="127"/>
    </location>
</feature>
<keyword evidence="1" id="KW-1133">Transmembrane helix</keyword>
<dbReference type="PANTHER" id="PTHR35130:SF1">
    <property type="entry name" value="MEDIATOR OF RNA POLYMERASE II TRANSCRIPTION SUBUNIT 16"/>
    <property type="match status" value="1"/>
</dbReference>
<gene>
    <name evidence="2" type="ORF">VIT_00s1405g00020</name>
</gene>
<sequence>MGESLQCTTNIFLTFIEWSPASCPRALLIANFHGRITIWTQPSQGPANLVRDASCWEREYEWHQDIAVVTKWLSGVSPVCLLLLFCGHSVLNIISNYTSRKDCLSFFVFTCLFLIKKLLISNMAFVLESCYFD</sequence>
<dbReference type="GO" id="GO:0016592">
    <property type="term" value="C:mediator complex"/>
    <property type="evidence" value="ECO:0007669"/>
    <property type="project" value="InterPro"/>
</dbReference>
<keyword evidence="3" id="KW-1185">Reference proteome</keyword>
<organism evidence="2 3">
    <name type="scientific">Vitis vinifera</name>
    <name type="common">Grape</name>
    <dbReference type="NCBI Taxonomy" id="29760"/>
    <lineage>
        <taxon>Eukaryota</taxon>
        <taxon>Viridiplantae</taxon>
        <taxon>Streptophyta</taxon>
        <taxon>Embryophyta</taxon>
        <taxon>Tracheophyta</taxon>
        <taxon>Spermatophyta</taxon>
        <taxon>Magnoliopsida</taxon>
        <taxon>eudicotyledons</taxon>
        <taxon>Gunneridae</taxon>
        <taxon>Pentapetalae</taxon>
        <taxon>rosids</taxon>
        <taxon>Vitales</taxon>
        <taxon>Vitaceae</taxon>
        <taxon>Viteae</taxon>
        <taxon>Vitis</taxon>
    </lineage>
</organism>